<evidence type="ECO:0000313" key="3">
    <source>
        <dbReference type="Proteomes" id="UP000481288"/>
    </source>
</evidence>
<feature type="region of interest" description="Disordered" evidence="1">
    <location>
        <begin position="218"/>
        <end position="244"/>
    </location>
</feature>
<proteinExistence type="predicted"/>
<dbReference type="OrthoDB" id="3502101at2759"/>
<dbReference type="Proteomes" id="UP000481288">
    <property type="component" value="Unassembled WGS sequence"/>
</dbReference>
<name>A0A7D8UIK4_9HELO</name>
<keyword evidence="3" id="KW-1185">Reference proteome</keyword>
<feature type="non-terminal residue" evidence="2">
    <location>
        <position position="290"/>
    </location>
</feature>
<organism evidence="2 3">
    <name type="scientific">Lachnellula cervina</name>
    <dbReference type="NCBI Taxonomy" id="1316786"/>
    <lineage>
        <taxon>Eukaryota</taxon>
        <taxon>Fungi</taxon>
        <taxon>Dikarya</taxon>
        <taxon>Ascomycota</taxon>
        <taxon>Pezizomycotina</taxon>
        <taxon>Leotiomycetes</taxon>
        <taxon>Helotiales</taxon>
        <taxon>Lachnaceae</taxon>
        <taxon>Lachnellula</taxon>
    </lineage>
</organism>
<dbReference type="EMBL" id="QGMG01002273">
    <property type="protein sequence ID" value="TVY38524.1"/>
    <property type="molecule type" value="Genomic_DNA"/>
</dbReference>
<comment type="caution">
    <text evidence="2">The sequence shown here is derived from an EMBL/GenBank/DDBJ whole genome shotgun (WGS) entry which is preliminary data.</text>
</comment>
<sequence>ATTNLQTVFFTSQPYHFPAHASFLLFDTYDYSFLWPLRPIPNMSSPEYNFIEDTCLEYGDTDQFTCPRCFKMISASRPPVFNSDNCSCVEAAAYNGAMQRTHPSPYEQTPWHEYEYQLQASPHMYPYQPESYASSNHSAPSPEGVENALPNMTISNEFLPLCPEAGLNEAQHRRTSSFTTDMSYQMRRFLVEQESHHPARAPTPPSPSRFLAQETHILSTRPQGKGRGSRESTKSRQSSGSGDMSYTGYGADAFTATGAWACEHGDAYQENQNHYAMTLSGLSGLVIVDE</sequence>
<reference evidence="2 3" key="1">
    <citation type="submission" date="2018-05" db="EMBL/GenBank/DDBJ databases">
        <title>Whole genome sequencing for identification of molecular markers to develop diagnostic detection tools for the regulated plant pathogen Lachnellula willkommii.</title>
        <authorList>
            <person name="Giroux E."/>
            <person name="Bilodeau G."/>
        </authorList>
    </citation>
    <scope>NUCLEOTIDE SEQUENCE [LARGE SCALE GENOMIC DNA]</scope>
    <source>
        <strain evidence="2 3">CBS 625.97</strain>
    </source>
</reference>
<evidence type="ECO:0000256" key="1">
    <source>
        <dbReference type="SAM" id="MobiDB-lite"/>
    </source>
</evidence>
<dbReference type="AlphaFoldDB" id="A0A7D8UIK4"/>
<gene>
    <name evidence="2" type="ORF">LCER1_G009028</name>
</gene>
<feature type="non-terminal residue" evidence="2">
    <location>
        <position position="1"/>
    </location>
</feature>
<protein>
    <submittedName>
        <fullName evidence="2">Uncharacterized protein</fullName>
    </submittedName>
</protein>
<feature type="compositionally biased region" description="Polar residues" evidence="1">
    <location>
        <begin position="235"/>
        <end position="244"/>
    </location>
</feature>
<evidence type="ECO:0000313" key="2">
    <source>
        <dbReference type="EMBL" id="TVY38524.1"/>
    </source>
</evidence>
<accession>A0A7D8UIK4</accession>